<evidence type="ECO:0000256" key="5">
    <source>
        <dbReference type="ARBA" id="ARBA00023136"/>
    </source>
</evidence>
<proteinExistence type="predicted"/>
<dbReference type="PANTHER" id="PTHR30509">
    <property type="entry name" value="P-HYDROXYBENZOIC ACID EFFLUX PUMP SUBUNIT-RELATED"/>
    <property type="match status" value="1"/>
</dbReference>
<evidence type="ECO:0000256" key="2">
    <source>
        <dbReference type="ARBA" id="ARBA00022475"/>
    </source>
</evidence>
<reference evidence="7 8" key="1">
    <citation type="submission" date="2024-08" db="EMBL/GenBank/DDBJ databases">
        <title>Two novel Cytobacillus novel species.</title>
        <authorList>
            <person name="Liu G."/>
        </authorList>
    </citation>
    <scope>NUCLEOTIDE SEQUENCE [LARGE SCALE GENOMIC DNA]</scope>
    <source>
        <strain evidence="7 8">FJAT-54145</strain>
    </source>
</reference>
<evidence type="ECO:0000313" key="7">
    <source>
        <dbReference type="EMBL" id="MFE8700557.1"/>
    </source>
</evidence>
<dbReference type="EMBL" id="JBIACK010000003">
    <property type="protein sequence ID" value="MFE8700557.1"/>
    <property type="molecule type" value="Genomic_DNA"/>
</dbReference>
<feature type="transmembrane region" description="Helical" evidence="6">
    <location>
        <begin position="122"/>
        <end position="143"/>
    </location>
</feature>
<evidence type="ECO:0000256" key="6">
    <source>
        <dbReference type="SAM" id="Phobius"/>
    </source>
</evidence>
<dbReference type="InterPro" id="IPR010343">
    <property type="entry name" value="ArAE_1"/>
</dbReference>
<dbReference type="PANTHER" id="PTHR30509:SF27">
    <property type="entry name" value="UPF0421 PROTEIN YGAE"/>
    <property type="match status" value="1"/>
</dbReference>
<feature type="transmembrane region" description="Helical" evidence="6">
    <location>
        <begin position="60"/>
        <end position="89"/>
    </location>
</feature>
<dbReference type="Pfam" id="PF06081">
    <property type="entry name" value="ArAE_1"/>
    <property type="match status" value="1"/>
</dbReference>
<organism evidence="7 8">
    <name type="scientific">Cytobacillus spartinae</name>
    <dbReference type="NCBI Taxonomy" id="3299023"/>
    <lineage>
        <taxon>Bacteria</taxon>
        <taxon>Bacillati</taxon>
        <taxon>Bacillota</taxon>
        <taxon>Bacilli</taxon>
        <taxon>Bacillales</taxon>
        <taxon>Bacillaceae</taxon>
        <taxon>Cytobacillus</taxon>
    </lineage>
</organism>
<keyword evidence="4 6" id="KW-1133">Transmembrane helix</keyword>
<keyword evidence="5 6" id="KW-0472">Membrane</keyword>
<sequence length="357" mass="41253">MKLGARIFKTGLAIILSLFIARLFELPSPVFAGIAAIFAVQPTIYRSYLSIIEQIQGNLIGAIISVLFVLLLGNDIIIIGLAAIIVITINLKLKIENTIPLSLVTVIAIMENPGDGTIEFSLIRFSTIMLGVLSAFIVNLVFLPPKYETKLYYKLSNTTEEITKWIRMNSRHASEHTLLKNDIEKLKETTIKIDQLFIMYKEERNYFKRNDIVKARKLVIYRQMISLTKRALETLKRLHRFENELSHLPDQFQSEIQHHLDCLIDRHEQVMLKFIGKIKPQVPITEGSYCLNKKELFNLLLSQQKAEDETAFFHTMQVISAMIEYDEHLEHLDVLITSFLSYHKDENEVTIEEEMRE</sequence>
<feature type="transmembrane region" description="Helical" evidence="6">
    <location>
        <begin position="7"/>
        <end position="24"/>
    </location>
</feature>
<keyword evidence="8" id="KW-1185">Reference proteome</keyword>
<evidence type="ECO:0000256" key="1">
    <source>
        <dbReference type="ARBA" id="ARBA00004651"/>
    </source>
</evidence>
<feature type="transmembrane region" description="Helical" evidence="6">
    <location>
        <begin position="30"/>
        <end position="48"/>
    </location>
</feature>
<protein>
    <submittedName>
        <fullName evidence="7">Aromatic acid exporter family protein</fullName>
    </submittedName>
</protein>
<keyword evidence="3 6" id="KW-0812">Transmembrane</keyword>
<dbReference type="Proteomes" id="UP001601059">
    <property type="component" value="Unassembled WGS sequence"/>
</dbReference>
<comment type="subcellular location">
    <subcellularLocation>
        <location evidence="1">Cell membrane</location>
        <topology evidence="1">Multi-pass membrane protein</topology>
    </subcellularLocation>
</comment>
<evidence type="ECO:0000313" key="8">
    <source>
        <dbReference type="Proteomes" id="UP001601059"/>
    </source>
</evidence>
<evidence type="ECO:0000256" key="4">
    <source>
        <dbReference type="ARBA" id="ARBA00022989"/>
    </source>
</evidence>
<evidence type="ECO:0000256" key="3">
    <source>
        <dbReference type="ARBA" id="ARBA00022692"/>
    </source>
</evidence>
<comment type="caution">
    <text evidence="7">The sequence shown here is derived from an EMBL/GenBank/DDBJ whole genome shotgun (WGS) entry which is preliminary data.</text>
</comment>
<accession>A0ABW6K8Q7</accession>
<keyword evidence="2" id="KW-1003">Cell membrane</keyword>
<gene>
    <name evidence="7" type="ORF">ACFYKX_08035</name>
</gene>
<name>A0ABW6K8Q7_9BACI</name>
<dbReference type="RefSeq" id="WP_389359871.1">
    <property type="nucleotide sequence ID" value="NZ_JBIACK010000003.1"/>
</dbReference>